<feature type="region of interest" description="Disordered" evidence="1">
    <location>
        <begin position="56"/>
        <end position="119"/>
    </location>
</feature>
<feature type="compositionally biased region" description="Pro residues" evidence="1">
    <location>
        <begin position="157"/>
        <end position="171"/>
    </location>
</feature>
<keyword evidence="3" id="KW-1185">Reference proteome</keyword>
<feature type="region of interest" description="Disordered" evidence="1">
    <location>
        <begin position="139"/>
        <end position="175"/>
    </location>
</feature>
<sequence>MPLLKQLETVSSPPRLDNLPPISQEARGNATKTMSHPGRGNVASDMLHEVLQVMKRQQGDDVRSKQCSTQDQQVMSEHAQHRSNMKRQSFNGAPLPSAAGRLGGRQPSTDTLGKGSTVAYPPQRRFSYAIENHPPIPYQGHPQSHQPRPAAYRLGPTPTPAPAQPPHPPVPHARSANPTIAAIHKKPEEDEDDDVPLGVLMQMGRLPFQSKESSGRQGNAPNARQVYNCFPHPLPSPPINPRRIHSTSFEHLHNPAPASSKRISRHSVVIDPIVSQPREDHRRNRQSSFVPPLSYRNSATDVTPNTTGREVKNSRQRPTSMVLGYGSSGGAAVHIPPQQQEHSPCTPPMTPVPANLSERLPAPPPLLQFTQVDFKTSKTLRELARSTQPTPTPSESSGSGTGSGHSSDAARKLRRSSRMSVTMPPLEYQKPVAGDMKRASFAG</sequence>
<protein>
    <submittedName>
        <fullName evidence="2">Uncharacterized protein</fullName>
    </submittedName>
</protein>
<proteinExistence type="predicted"/>
<dbReference type="AlphaFoldDB" id="A0A0L0HIH0"/>
<feature type="region of interest" description="Disordered" evidence="1">
    <location>
        <begin position="381"/>
        <end position="443"/>
    </location>
</feature>
<dbReference type="InParanoid" id="A0A0L0HIH0"/>
<dbReference type="OrthoDB" id="10331122at2759"/>
<organism evidence="2 3">
    <name type="scientific">Spizellomyces punctatus (strain DAOM BR117)</name>
    <dbReference type="NCBI Taxonomy" id="645134"/>
    <lineage>
        <taxon>Eukaryota</taxon>
        <taxon>Fungi</taxon>
        <taxon>Fungi incertae sedis</taxon>
        <taxon>Chytridiomycota</taxon>
        <taxon>Chytridiomycota incertae sedis</taxon>
        <taxon>Chytridiomycetes</taxon>
        <taxon>Spizellomycetales</taxon>
        <taxon>Spizellomycetaceae</taxon>
        <taxon>Spizellomyces</taxon>
    </lineage>
</organism>
<feature type="compositionally biased region" description="Polar residues" evidence="1">
    <location>
        <begin position="295"/>
        <end position="308"/>
    </location>
</feature>
<evidence type="ECO:0000313" key="3">
    <source>
        <dbReference type="Proteomes" id="UP000053201"/>
    </source>
</evidence>
<dbReference type="EMBL" id="KQ257455">
    <property type="protein sequence ID" value="KND00619.1"/>
    <property type="molecule type" value="Genomic_DNA"/>
</dbReference>
<feature type="region of interest" description="Disordered" evidence="1">
    <location>
        <begin position="334"/>
        <end position="353"/>
    </location>
</feature>
<feature type="region of interest" description="Disordered" evidence="1">
    <location>
        <begin position="1"/>
        <end position="41"/>
    </location>
</feature>
<feature type="compositionally biased region" description="Low complexity" evidence="1">
    <location>
        <begin position="386"/>
        <end position="398"/>
    </location>
</feature>
<dbReference type="Proteomes" id="UP000053201">
    <property type="component" value="Unassembled WGS sequence"/>
</dbReference>
<name>A0A0L0HIH0_SPIPD</name>
<evidence type="ECO:0000313" key="2">
    <source>
        <dbReference type="EMBL" id="KND00619.1"/>
    </source>
</evidence>
<dbReference type="VEuPathDB" id="FungiDB:SPPG_03747"/>
<feature type="compositionally biased region" description="Polar residues" evidence="1">
    <location>
        <begin position="65"/>
        <end position="75"/>
    </location>
</feature>
<dbReference type="GeneID" id="27687239"/>
<reference evidence="2 3" key="1">
    <citation type="submission" date="2009-08" db="EMBL/GenBank/DDBJ databases">
        <title>The Genome Sequence of Spizellomyces punctatus strain DAOM BR117.</title>
        <authorList>
            <consortium name="The Broad Institute Genome Sequencing Platform"/>
            <person name="Russ C."/>
            <person name="Cuomo C."/>
            <person name="Shea T."/>
            <person name="Young S.K."/>
            <person name="Zeng Q."/>
            <person name="Koehrsen M."/>
            <person name="Haas B."/>
            <person name="Borodovsky M."/>
            <person name="Guigo R."/>
            <person name="Alvarado L."/>
            <person name="Berlin A."/>
            <person name="Bochicchio J."/>
            <person name="Borenstein D."/>
            <person name="Chapman S."/>
            <person name="Chen Z."/>
            <person name="Engels R."/>
            <person name="Freedman E."/>
            <person name="Gellesch M."/>
            <person name="Goldberg J."/>
            <person name="Griggs A."/>
            <person name="Gujja S."/>
            <person name="Heiman D."/>
            <person name="Hepburn T."/>
            <person name="Howarth C."/>
            <person name="Jen D."/>
            <person name="Larson L."/>
            <person name="Lewis B."/>
            <person name="Mehta T."/>
            <person name="Park D."/>
            <person name="Pearson M."/>
            <person name="Roberts A."/>
            <person name="Saif S."/>
            <person name="Shenoy N."/>
            <person name="Sisk P."/>
            <person name="Stolte C."/>
            <person name="Sykes S."/>
            <person name="Thomson T."/>
            <person name="Walk T."/>
            <person name="White J."/>
            <person name="Yandava C."/>
            <person name="Burger G."/>
            <person name="Gray M.W."/>
            <person name="Holland P.W.H."/>
            <person name="King N."/>
            <person name="Lang F.B.F."/>
            <person name="Roger A.J."/>
            <person name="Ruiz-Trillo I."/>
            <person name="Lander E."/>
            <person name="Nusbaum C."/>
        </authorList>
    </citation>
    <scope>NUCLEOTIDE SEQUENCE [LARGE SCALE GENOMIC DNA]</scope>
    <source>
        <strain evidence="2 3">DAOM BR117</strain>
    </source>
</reference>
<dbReference type="RefSeq" id="XP_016608658.1">
    <property type="nucleotide sequence ID" value="XM_016751996.1"/>
</dbReference>
<accession>A0A0L0HIH0</accession>
<feature type="region of interest" description="Disordered" evidence="1">
    <location>
        <begin position="277"/>
        <end position="316"/>
    </location>
</feature>
<gene>
    <name evidence="2" type="ORF">SPPG_03747</name>
</gene>
<evidence type="ECO:0000256" key="1">
    <source>
        <dbReference type="SAM" id="MobiDB-lite"/>
    </source>
</evidence>